<proteinExistence type="predicted"/>
<dbReference type="Proteomes" id="UP000184268">
    <property type="component" value="Unassembled WGS sequence"/>
</dbReference>
<evidence type="ECO:0000259" key="1">
    <source>
        <dbReference type="Pfam" id="PF20408"/>
    </source>
</evidence>
<dbReference type="STRING" id="299255.SAMN02745129_1946"/>
<reference evidence="2 3" key="1">
    <citation type="submission" date="2016-11" db="EMBL/GenBank/DDBJ databases">
        <authorList>
            <person name="Jaros S."/>
            <person name="Januszkiewicz K."/>
            <person name="Wedrychowicz H."/>
        </authorList>
    </citation>
    <scope>NUCLEOTIDE SEQUENCE [LARGE SCALE GENOMIC DNA]</scope>
    <source>
        <strain evidence="2 3">DSM 16917</strain>
    </source>
</reference>
<evidence type="ECO:0000313" key="3">
    <source>
        <dbReference type="Proteomes" id="UP000184268"/>
    </source>
</evidence>
<dbReference type="InterPro" id="IPR029058">
    <property type="entry name" value="AB_hydrolase_fold"/>
</dbReference>
<accession>A0A1M5SC13</accession>
<dbReference type="InterPro" id="IPR046879">
    <property type="entry name" value="KANL3/Tex30_Abhydrolase"/>
</dbReference>
<keyword evidence="3" id="KW-1185">Reference proteome</keyword>
<evidence type="ECO:0000313" key="2">
    <source>
        <dbReference type="EMBL" id="SHH35990.1"/>
    </source>
</evidence>
<feature type="domain" description="KANL3/Tex30 alpha/beta hydrolase-like" evidence="1">
    <location>
        <begin position="16"/>
        <end position="210"/>
    </location>
</feature>
<dbReference type="AlphaFoldDB" id="A0A1M5SC13"/>
<name>A0A1M5SC13_9GAMM</name>
<protein>
    <recommendedName>
        <fullName evidence="1">KANL3/Tex30 alpha/beta hydrolase-like domain-containing protein</fullName>
    </recommendedName>
</protein>
<dbReference type="OrthoDB" id="652634at2"/>
<dbReference type="SUPFAM" id="SSF53474">
    <property type="entry name" value="alpha/beta-Hydrolases"/>
    <property type="match status" value="1"/>
</dbReference>
<dbReference type="Gene3D" id="3.40.50.1820">
    <property type="entry name" value="alpha/beta hydrolase"/>
    <property type="match status" value="1"/>
</dbReference>
<dbReference type="InterPro" id="IPR026555">
    <property type="entry name" value="NSL3/Tex30"/>
</dbReference>
<dbReference type="EMBL" id="FQXG01000002">
    <property type="protein sequence ID" value="SHH35990.1"/>
    <property type="molecule type" value="Genomic_DNA"/>
</dbReference>
<dbReference type="PANTHER" id="PTHR13136">
    <property type="entry name" value="TESTIS DEVELOPMENT PROTEIN PRTD"/>
    <property type="match status" value="1"/>
</dbReference>
<organism evidence="2 3">
    <name type="scientific">Ferrimonas marina</name>
    <dbReference type="NCBI Taxonomy" id="299255"/>
    <lineage>
        <taxon>Bacteria</taxon>
        <taxon>Pseudomonadati</taxon>
        <taxon>Pseudomonadota</taxon>
        <taxon>Gammaproteobacteria</taxon>
        <taxon>Alteromonadales</taxon>
        <taxon>Ferrimonadaceae</taxon>
        <taxon>Ferrimonas</taxon>
    </lineage>
</organism>
<sequence>MAWPELARHDGAEQPQRLILLAHGAGAGMDHPFMAAMASALADDQTQVVRFEFDYMVQARALDKRRPPDRLPKLVECFQRWAEAAKIAHPQAQLVLAGKSMGSRAAALVAQQVDAQAVLAFGYPFHPVGKTEPERWRWQPLQQCPVPLLICQGSRDNFGSQAELAAHTLPETVGLHWLDSGDHSLVPTKRSGFTQQQLIEQAAGACQTFLNRE</sequence>
<dbReference type="RefSeq" id="WP_067663170.1">
    <property type="nucleotide sequence ID" value="NZ_FQXG01000002.1"/>
</dbReference>
<dbReference type="PANTHER" id="PTHR13136:SF11">
    <property type="entry name" value="TESTIS-EXPRESSED PROTEIN 30"/>
    <property type="match status" value="1"/>
</dbReference>
<gene>
    <name evidence="2" type="ORF">SAMN02745129_1946</name>
</gene>
<dbReference type="Pfam" id="PF20408">
    <property type="entry name" value="Abhydrolase_11"/>
    <property type="match status" value="1"/>
</dbReference>